<keyword evidence="4" id="KW-1185">Reference proteome</keyword>
<proteinExistence type="predicted"/>
<dbReference type="Proteomes" id="UP001205185">
    <property type="component" value="Unassembled WGS sequence"/>
</dbReference>
<evidence type="ECO:0000313" key="4">
    <source>
        <dbReference type="Proteomes" id="UP001205185"/>
    </source>
</evidence>
<dbReference type="InterPro" id="IPR043038">
    <property type="entry name" value="VbhA_sf"/>
</dbReference>
<feature type="domain" description="Antitoxin VbhA" evidence="2">
    <location>
        <begin position="149"/>
        <end position="188"/>
    </location>
</feature>
<reference evidence="3 4" key="1">
    <citation type="submission" date="2022-06" db="EMBL/GenBank/DDBJ databases">
        <title>Genomic Encyclopedia of Archaeal and Bacterial Type Strains, Phase II (KMG-II): from individual species to whole genera.</title>
        <authorList>
            <person name="Goeker M."/>
        </authorList>
    </citation>
    <scope>NUCLEOTIDE SEQUENCE [LARGE SCALE GENOMIC DNA]</scope>
    <source>
        <strain evidence="3 4">DSM 44255</strain>
    </source>
</reference>
<evidence type="ECO:0000313" key="3">
    <source>
        <dbReference type="EMBL" id="MCP2272380.1"/>
    </source>
</evidence>
<dbReference type="Pfam" id="PF18495">
    <property type="entry name" value="VbhA"/>
    <property type="match status" value="1"/>
</dbReference>
<name>A0ABT1II95_9PSEU</name>
<comment type="caution">
    <text evidence="3">The sequence shown here is derived from an EMBL/GenBank/DDBJ whole genome shotgun (WGS) entry which is preliminary data.</text>
</comment>
<gene>
    <name evidence="3" type="ORF">LV75_004906</name>
</gene>
<dbReference type="CDD" id="cd11586">
    <property type="entry name" value="VbhA_like"/>
    <property type="match status" value="1"/>
</dbReference>
<feature type="domain" description="Antitoxin SocA-like Panacea" evidence="1">
    <location>
        <begin position="23"/>
        <end position="113"/>
    </location>
</feature>
<dbReference type="Gene3D" id="1.10.8.1050">
    <property type="entry name" value="Antitoxin VbhA-like"/>
    <property type="match status" value="1"/>
</dbReference>
<dbReference type="InterPro" id="IPR041535">
    <property type="entry name" value="VbhA"/>
</dbReference>
<dbReference type="Pfam" id="PF13274">
    <property type="entry name" value="SocA_Panacea"/>
    <property type="match status" value="1"/>
</dbReference>
<dbReference type="InterPro" id="IPR033788">
    <property type="entry name" value="VbhA-like"/>
</dbReference>
<dbReference type="RefSeq" id="WP_253889299.1">
    <property type="nucleotide sequence ID" value="NZ_BAAAVB010000001.1"/>
</dbReference>
<organism evidence="3 4">
    <name type="scientific">Actinokineospora diospyrosa</name>
    <dbReference type="NCBI Taxonomy" id="103728"/>
    <lineage>
        <taxon>Bacteria</taxon>
        <taxon>Bacillati</taxon>
        <taxon>Actinomycetota</taxon>
        <taxon>Actinomycetes</taxon>
        <taxon>Pseudonocardiales</taxon>
        <taxon>Pseudonocardiaceae</taxon>
        <taxon>Actinokineospora</taxon>
    </lineage>
</organism>
<protein>
    <submittedName>
        <fullName evidence="3">Phage-associated protein</fullName>
    </submittedName>
</protein>
<dbReference type="EMBL" id="JAMTCO010000012">
    <property type="protein sequence ID" value="MCP2272380.1"/>
    <property type="molecule type" value="Genomic_DNA"/>
</dbReference>
<dbReference type="InterPro" id="IPR025272">
    <property type="entry name" value="SocA_Panacea"/>
</dbReference>
<evidence type="ECO:0000259" key="2">
    <source>
        <dbReference type="Pfam" id="PF18495"/>
    </source>
</evidence>
<evidence type="ECO:0000259" key="1">
    <source>
        <dbReference type="Pfam" id="PF13274"/>
    </source>
</evidence>
<sequence length="197" mass="21217">MASVHDVVAAILDRTGPESPMKLQKLLYYTQGWHLGLTGEPLFPNRIEAWTAGPVVPEVYLCHEGSREVDGWPGGDGGRLSESDADLVSTVVDRYGSFDRHQLSAMTHEEEPWRSARGDLPDTAPSTARLSEAVMARFFGRMITDPATAVAEAKASAHLEGLEVSDSAVAACADVASGAITTDEAVQRRLRQLLKTA</sequence>
<accession>A0ABT1II95</accession>